<keyword evidence="4" id="KW-1185">Reference proteome</keyword>
<feature type="compositionally biased region" description="Basic residues" evidence="1">
    <location>
        <begin position="95"/>
        <end position="106"/>
    </location>
</feature>
<gene>
    <name evidence="3" type="ORF">ColLi_12314</name>
</gene>
<dbReference type="InterPro" id="IPR015366">
    <property type="entry name" value="S53_propep"/>
</dbReference>
<comment type="caution">
    <text evidence="3">The sequence shown here is derived from an EMBL/GenBank/DDBJ whole genome shotgun (WGS) entry which is preliminary data.</text>
</comment>
<proteinExistence type="predicted"/>
<evidence type="ECO:0000256" key="1">
    <source>
        <dbReference type="SAM" id="MobiDB-lite"/>
    </source>
</evidence>
<organism evidence="3 4">
    <name type="scientific">Colletotrichum liriopes</name>
    <dbReference type="NCBI Taxonomy" id="708192"/>
    <lineage>
        <taxon>Eukaryota</taxon>
        <taxon>Fungi</taxon>
        <taxon>Dikarya</taxon>
        <taxon>Ascomycota</taxon>
        <taxon>Pezizomycotina</taxon>
        <taxon>Sordariomycetes</taxon>
        <taxon>Hypocreomycetidae</taxon>
        <taxon>Glomerellales</taxon>
        <taxon>Glomerellaceae</taxon>
        <taxon>Colletotrichum</taxon>
        <taxon>Colletotrichum spaethianum species complex</taxon>
    </lineage>
</organism>
<evidence type="ECO:0000313" key="4">
    <source>
        <dbReference type="Proteomes" id="UP001055172"/>
    </source>
</evidence>
<accession>A0AA37GY59</accession>
<evidence type="ECO:0000313" key="3">
    <source>
        <dbReference type="EMBL" id="GJC89476.1"/>
    </source>
</evidence>
<protein>
    <submittedName>
        <fullName evidence="3">Tripeptidyl-peptidase sed1</fullName>
    </submittedName>
</protein>
<dbReference type="Pfam" id="PF09286">
    <property type="entry name" value="Pro-kuma_activ"/>
    <property type="match status" value="1"/>
</dbReference>
<dbReference type="PANTHER" id="PTHR14218:SF19">
    <property type="entry name" value="SERINE PROTEASE AORO, PUTATIVE (AFU_ORTHOLOGUE AFUA_6G10250)-RELATED"/>
    <property type="match status" value="1"/>
</dbReference>
<dbReference type="AlphaFoldDB" id="A0AA37GY59"/>
<dbReference type="Proteomes" id="UP001055172">
    <property type="component" value="Unassembled WGS sequence"/>
</dbReference>
<dbReference type="PANTHER" id="PTHR14218">
    <property type="entry name" value="PROTEASE S8 TRIPEPTIDYL PEPTIDASE I CLN2"/>
    <property type="match status" value="1"/>
</dbReference>
<evidence type="ECO:0000259" key="2">
    <source>
        <dbReference type="Pfam" id="PF09286"/>
    </source>
</evidence>
<sequence length="115" mass="13092">MFAPPKEVIEAVQAWLVGAGFAAETISLSANRQWIQFDAHAEKVEDLLVADFFEYEHLASGSKTVAVDEYHVPLGLREHIDYITPGVRLRPDPSRRRKVKRGRKKDGHYLNLPPR</sequence>
<dbReference type="GO" id="GO:0006508">
    <property type="term" value="P:proteolysis"/>
    <property type="evidence" value="ECO:0007669"/>
    <property type="project" value="TreeGrafter"/>
</dbReference>
<dbReference type="InterPro" id="IPR050819">
    <property type="entry name" value="Tripeptidyl-peptidase_I"/>
</dbReference>
<dbReference type="EMBL" id="BPPX01000041">
    <property type="protein sequence ID" value="GJC89476.1"/>
    <property type="molecule type" value="Genomic_DNA"/>
</dbReference>
<feature type="region of interest" description="Disordered" evidence="1">
    <location>
        <begin position="87"/>
        <end position="115"/>
    </location>
</feature>
<dbReference type="GO" id="GO:0004175">
    <property type="term" value="F:endopeptidase activity"/>
    <property type="evidence" value="ECO:0007669"/>
    <property type="project" value="TreeGrafter"/>
</dbReference>
<feature type="domain" description="Peptidase S53 activation" evidence="2">
    <location>
        <begin position="1"/>
        <end position="88"/>
    </location>
</feature>
<dbReference type="SUPFAM" id="SSF54897">
    <property type="entry name" value="Protease propeptides/inhibitors"/>
    <property type="match status" value="1"/>
</dbReference>
<reference evidence="3 4" key="1">
    <citation type="submission" date="2021-07" db="EMBL/GenBank/DDBJ databases">
        <title>Genome data of Colletotrichum spaethianum.</title>
        <authorList>
            <person name="Utami Y.D."/>
            <person name="Hiruma K."/>
        </authorList>
    </citation>
    <scope>NUCLEOTIDE SEQUENCE [LARGE SCALE GENOMIC DNA]</scope>
    <source>
        <strain evidence="3 4">MAFF 242679</strain>
    </source>
</reference>
<dbReference type="GO" id="GO:0008240">
    <property type="term" value="F:tripeptidyl-peptidase activity"/>
    <property type="evidence" value="ECO:0007669"/>
    <property type="project" value="TreeGrafter"/>
</dbReference>
<name>A0AA37GY59_9PEZI</name>